<dbReference type="GO" id="GO:0016740">
    <property type="term" value="F:transferase activity"/>
    <property type="evidence" value="ECO:0007669"/>
    <property type="project" value="UniProtKB-KW"/>
</dbReference>
<proteinExistence type="predicted"/>
<dbReference type="RefSeq" id="WP_110047011.1">
    <property type="nucleotide sequence ID" value="NZ_CP054613.1"/>
</dbReference>
<dbReference type="EMBL" id="QGTQ01000034">
    <property type="protein sequence ID" value="PWV93817.1"/>
    <property type="molecule type" value="Genomic_DNA"/>
</dbReference>
<comment type="caution">
    <text evidence="2">The sequence shown here is derived from an EMBL/GenBank/DDBJ whole genome shotgun (WGS) entry which is preliminary data.</text>
</comment>
<keyword evidence="3" id="KW-1185">Reference proteome</keyword>
<dbReference type="Proteomes" id="UP000246635">
    <property type="component" value="Unassembled WGS sequence"/>
</dbReference>
<dbReference type="OrthoDB" id="9790005at2"/>
<reference evidence="2 3" key="1">
    <citation type="submission" date="2018-05" db="EMBL/GenBank/DDBJ databases">
        <title>Genomic Encyclopedia of Type Strains, Phase III (KMG-III): the genomes of soil and plant-associated and newly described type strains.</title>
        <authorList>
            <person name="Whitman W."/>
        </authorList>
    </citation>
    <scope>NUCLEOTIDE SEQUENCE [LARGE SCALE GENOMIC DNA]</scope>
    <source>
        <strain evidence="2 3">CECT 5696</strain>
    </source>
</reference>
<dbReference type="InterPro" id="IPR050834">
    <property type="entry name" value="Glycosyltransf_2"/>
</dbReference>
<feature type="domain" description="Glycosyltransferase 2-like" evidence="1">
    <location>
        <begin position="5"/>
        <end position="175"/>
    </location>
</feature>
<dbReference type="Pfam" id="PF00535">
    <property type="entry name" value="Glycos_transf_2"/>
    <property type="match status" value="1"/>
</dbReference>
<keyword evidence="2" id="KW-0808">Transferase</keyword>
<evidence type="ECO:0000259" key="1">
    <source>
        <dbReference type="Pfam" id="PF00535"/>
    </source>
</evidence>
<dbReference type="PANTHER" id="PTHR43685">
    <property type="entry name" value="GLYCOSYLTRANSFERASE"/>
    <property type="match status" value="1"/>
</dbReference>
<dbReference type="InterPro" id="IPR001173">
    <property type="entry name" value="Glyco_trans_2-like"/>
</dbReference>
<evidence type="ECO:0000313" key="3">
    <source>
        <dbReference type="Proteomes" id="UP000246635"/>
    </source>
</evidence>
<protein>
    <submittedName>
        <fullName evidence="2">Rhamnosyltransferase</fullName>
    </submittedName>
</protein>
<dbReference type="Gene3D" id="3.90.550.10">
    <property type="entry name" value="Spore Coat Polysaccharide Biosynthesis Protein SpsA, Chain A"/>
    <property type="match status" value="1"/>
</dbReference>
<sequence length="305" mass="35107">MSKISVLIPTYNAAGYLSELIPGLLNQKRSSNDELEIIVVDSSSTDRTRDILSRDYPEVTVHTIDNKQFDHGGTRNLLANLATGDFLLFMTQDAIPYNDELLVNLKSEFADENVLVCYARQIPKLDASPLEVFARSFNYPDRRFVKDQAALKEIGIKTFFNSNVCSMYRSSDFHKNGGFPEKIILNEDMIYASKVIFGGKKVVYAAAAKVYHSHNYSLKQQFKRYFDIGMAFDETKYLLEHASNEKEGMRMVKKQLKYLIEMKKPYMIPYAIIEAASKFIGYNLGKRHQKMPQKWKKRYSAYMKG</sequence>
<dbReference type="PANTHER" id="PTHR43685:SF13">
    <property type="entry name" value="O ANTIGEN BIOSYNTHESIS RHAMNOSYLTRANSFERASE RFBN"/>
    <property type="match status" value="1"/>
</dbReference>
<name>A0A2V2YKR8_9BACL</name>
<dbReference type="GO" id="GO:0044010">
    <property type="term" value="P:single-species biofilm formation"/>
    <property type="evidence" value="ECO:0007669"/>
    <property type="project" value="TreeGrafter"/>
</dbReference>
<dbReference type="InterPro" id="IPR029044">
    <property type="entry name" value="Nucleotide-diphossugar_trans"/>
</dbReference>
<accession>A0A2V2YKR8</accession>
<dbReference type="AlphaFoldDB" id="A0A2V2YKR8"/>
<evidence type="ECO:0000313" key="2">
    <source>
        <dbReference type="EMBL" id="PWV93817.1"/>
    </source>
</evidence>
<organism evidence="2 3">
    <name type="scientific">Paenibacillus cellulosilyticus</name>
    <dbReference type="NCBI Taxonomy" id="375489"/>
    <lineage>
        <taxon>Bacteria</taxon>
        <taxon>Bacillati</taxon>
        <taxon>Bacillota</taxon>
        <taxon>Bacilli</taxon>
        <taxon>Bacillales</taxon>
        <taxon>Paenibacillaceae</taxon>
        <taxon>Paenibacillus</taxon>
    </lineage>
</organism>
<gene>
    <name evidence="2" type="ORF">DFQ01_13456</name>
</gene>
<dbReference type="SUPFAM" id="SSF53448">
    <property type="entry name" value="Nucleotide-diphospho-sugar transferases"/>
    <property type="match status" value="1"/>
</dbReference>